<keyword evidence="2" id="KW-1185">Reference proteome</keyword>
<reference evidence="1" key="3">
    <citation type="submission" date="2022-06" db="UniProtKB">
        <authorList>
            <consortium name="EnsemblPlants"/>
        </authorList>
    </citation>
    <scope>IDENTIFICATION</scope>
</reference>
<dbReference type="Proteomes" id="UP000015106">
    <property type="component" value="Chromosome 5"/>
</dbReference>
<proteinExistence type="predicted"/>
<sequence>MYFYLTQLILRIVLLKFAKFRILTQSAYSCSFFVSF</sequence>
<dbReference type="AlphaFoldDB" id="A0A8R7Q8J8"/>
<name>A0A8R7Q8J8_TRIUA</name>
<dbReference type="EnsemblPlants" id="TuG1812G0500000595.01.T01">
    <property type="protein sequence ID" value="TuG1812G0500000595.01.T01.cds456206"/>
    <property type="gene ID" value="TuG1812G0500000595.01"/>
</dbReference>
<organism evidence="1 2">
    <name type="scientific">Triticum urartu</name>
    <name type="common">Red wild einkorn</name>
    <name type="synonym">Crithodium urartu</name>
    <dbReference type="NCBI Taxonomy" id="4572"/>
    <lineage>
        <taxon>Eukaryota</taxon>
        <taxon>Viridiplantae</taxon>
        <taxon>Streptophyta</taxon>
        <taxon>Embryophyta</taxon>
        <taxon>Tracheophyta</taxon>
        <taxon>Spermatophyta</taxon>
        <taxon>Magnoliopsida</taxon>
        <taxon>Liliopsida</taxon>
        <taxon>Poales</taxon>
        <taxon>Poaceae</taxon>
        <taxon>BOP clade</taxon>
        <taxon>Pooideae</taxon>
        <taxon>Triticodae</taxon>
        <taxon>Triticeae</taxon>
        <taxon>Triticinae</taxon>
        <taxon>Triticum</taxon>
    </lineage>
</organism>
<evidence type="ECO:0000313" key="2">
    <source>
        <dbReference type="Proteomes" id="UP000015106"/>
    </source>
</evidence>
<evidence type="ECO:0000313" key="1">
    <source>
        <dbReference type="EnsemblPlants" id="TuG1812G0500000595.01.T01.cds456206"/>
    </source>
</evidence>
<dbReference type="Gramene" id="TuG1812G0500000595.01.T01">
    <property type="protein sequence ID" value="TuG1812G0500000595.01.T01.cds456206"/>
    <property type="gene ID" value="TuG1812G0500000595.01"/>
</dbReference>
<accession>A0A8R7Q8J8</accession>
<reference evidence="2" key="1">
    <citation type="journal article" date="2013" name="Nature">
        <title>Draft genome of the wheat A-genome progenitor Triticum urartu.</title>
        <authorList>
            <person name="Ling H.Q."/>
            <person name="Zhao S."/>
            <person name="Liu D."/>
            <person name="Wang J."/>
            <person name="Sun H."/>
            <person name="Zhang C."/>
            <person name="Fan H."/>
            <person name="Li D."/>
            <person name="Dong L."/>
            <person name="Tao Y."/>
            <person name="Gao C."/>
            <person name="Wu H."/>
            <person name="Li Y."/>
            <person name="Cui Y."/>
            <person name="Guo X."/>
            <person name="Zheng S."/>
            <person name="Wang B."/>
            <person name="Yu K."/>
            <person name="Liang Q."/>
            <person name="Yang W."/>
            <person name="Lou X."/>
            <person name="Chen J."/>
            <person name="Feng M."/>
            <person name="Jian J."/>
            <person name="Zhang X."/>
            <person name="Luo G."/>
            <person name="Jiang Y."/>
            <person name="Liu J."/>
            <person name="Wang Z."/>
            <person name="Sha Y."/>
            <person name="Zhang B."/>
            <person name="Wu H."/>
            <person name="Tang D."/>
            <person name="Shen Q."/>
            <person name="Xue P."/>
            <person name="Zou S."/>
            <person name="Wang X."/>
            <person name="Liu X."/>
            <person name="Wang F."/>
            <person name="Yang Y."/>
            <person name="An X."/>
            <person name="Dong Z."/>
            <person name="Zhang K."/>
            <person name="Zhang X."/>
            <person name="Luo M.C."/>
            <person name="Dvorak J."/>
            <person name="Tong Y."/>
            <person name="Wang J."/>
            <person name="Yang H."/>
            <person name="Li Z."/>
            <person name="Wang D."/>
            <person name="Zhang A."/>
            <person name="Wang J."/>
        </authorList>
    </citation>
    <scope>NUCLEOTIDE SEQUENCE</scope>
    <source>
        <strain evidence="2">cv. G1812</strain>
    </source>
</reference>
<reference evidence="1" key="2">
    <citation type="submission" date="2018-03" db="EMBL/GenBank/DDBJ databases">
        <title>The Triticum urartu genome reveals the dynamic nature of wheat genome evolution.</title>
        <authorList>
            <person name="Ling H."/>
            <person name="Ma B."/>
            <person name="Shi X."/>
            <person name="Liu H."/>
            <person name="Dong L."/>
            <person name="Sun H."/>
            <person name="Cao Y."/>
            <person name="Gao Q."/>
            <person name="Zheng S."/>
            <person name="Li Y."/>
            <person name="Yu Y."/>
            <person name="Du H."/>
            <person name="Qi M."/>
            <person name="Li Y."/>
            <person name="Yu H."/>
            <person name="Cui Y."/>
            <person name="Wang N."/>
            <person name="Chen C."/>
            <person name="Wu H."/>
            <person name="Zhao Y."/>
            <person name="Zhang J."/>
            <person name="Li Y."/>
            <person name="Zhou W."/>
            <person name="Zhang B."/>
            <person name="Hu W."/>
            <person name="Eijk M."/>
            <person name="Tang J."/>
            <person name="Witsenboer H."/>
            <person name="Zhao S."/>
            <person name="Li Z."/>
            <person name="Zhang A."/>
            <person name="Wang D."/>
            <person name="Liang C."/>
        </authorList>
    </citation>
    <scope>NUCLEOTIDE SEQUENCE [LARGE SCALE GENOMIC DNA]</scope>
    <source>
        <strain evidence="1">cv. G1812</strain>
    </source>
</reference>
<protein>
    <submittedName>
        <fullName evidence="1">Uncharacterized protein</fullName>
    </submittedName>
</protein>